<dbReference type="FunFam" id="3.40.605.10:FF:000007">
    <property type="entry name" value="NAD/NADP-dependent betaine aldehyde dehydrogenase"/>
    <property type="match status" value="1"/>
</dbReference>
<evidence type="ECO:0000256" key="4">
    <source>
        <dbReference type="ARBA" id="ARBA00049194"/>
    </source>
</evidence>
<dbReference type="EMBL" id="CP003984">
    <property type="protein sequence ID" value="AII86376.1"/>
    <property type="molecule type" value="Genomic_DNA"/>
</dbReference>
<evidence type="ECO:0000313" key="8">
    <source>
        <dbReference type="EMBL" id="AII86376.1"/>
    </source>
</evidence>
<name>A0AAN0RHL2_9RHOB</name>
<dbReference type="Gene3D" id="3.40.309.10">
    <property type="entry name" value="Aldehyde Dehydrogenase, Chain A, domain 2"/>
    <property type="match status" value="1"/>
</dbReference>
<dbReference type="InterPro" id="IPR016162">
    <property type="entry name" value="Ald_DH_N"/>
</dbReference>
<dbReference type="InterPro" id="IPR029510">
    <property type="entry name" value="Ald_DH_CS_GLU"/>
</dbReference>
<evidence type="ECO:0000256" key="3">
    <source>
        <dbReference type="ARBA" id="ARBA00024226"/>
    </source>
</evidence>
<dbReference type="InterPro" id="IPR016163">
    <property type="entry name" value="Ald_DH_C"/>
</dbReference>
<comment type="similarity">
    <text evidence="1 6">Belongs to the aldehyde dehydrogenase family.</text>
</comment>
<organism evidence="8 9">
    <name type="scientific">Planktomarina temperata RCA23</name>
    <dbReference type="NCBI Taxonomy" id="666509"/>
    <lineage>
        <taxon>Bacteria</taxon>
        <taxon>Pseudomonadati</taxon>
        <taxon>Pseudomonadota</taxon>
        <taxon>Alphaproteobacteria</taxon>
        <taxon>Rhodobacterales</taxon>
        <taxon>Paracoccaceae</taxon>
        <taxon>Planktomarina</taxon>
    </lineage>
</organism>
<proteinExistence type="inferred from homology"/>
<keyword evidence="2 6" id="KW-0560">Oxidoreductase</keyword>
<dbReference type="Gene3D" id="3.40.605.10">
    <property type="entry name" value="Aldehyde Dehydrogenase, Chain A, domain 1"/>
    <property type="match status" value="1"/>
</dbReference>
<dbReference type="AlphaFoldDB" id="A0AAN0RHL2"/>
<dbReference type="InterPro" id="IPR016161">
    <property type="entry name" value="Ald_DH/histidinol_DH"/>
</dbReference>
<dbReference type="PANTHER" id="PTHR42804:SF1">
    <property type="entry name" value="ALDEHYDE DEHYDROGENASE-RELATED"/>
    <property type="match status" value="1"/>
</dbReference>
<evidence type="ECO:0000256" key="1">
    <source>
        <dbReference type="ARBA" id="ARBA00009986"/>
    </source>
</evidence>
<dbReference type="Proteomes" id="UP000028680">
    <property type="component" value="Chromosome"/>
</dbReference>
<dbReference type="KEGG" id="ptp:RCA23_c08200"/>
<evidence type="ECO:0000256" key="6">
    <source>
        <dbReference type="RuleBase" id="RU003345"/>
    </source>
</evidence>
<protein>
    <recommendedName>
        <fullName evidence="3">aldehyde dehydrogenase (NAD(+))</fullName>
        <ecNumber evidence="3">1.2.1.3</ecNumber>
    </recommendedName>
</protein>
<dbReference type="RefSeq" id="WP_044049229.1">
    <property type="nucleotide sequence ID" value="NZ_CP003984.1"/>
</dbReference>
<dbReference type="SUPFAM" id="SSF53720">
    <property type="entry name" value="ALDH-like"/>
    <property type="match status" value="1"/>
</dbReference>
<feature type="active site" evidence="5">
    <location>
        <position position="246"/>
    </location>
</feature>
<dbReference type="GO" id="GO:0004029">
    <property type="term" value="F:aldehyde dehydrogenase (NAD+) activity"/>
    <property type="evidence" value="ECO:0007669"/>
    <property type="project" value="UniProtKB-EC"/>
</dbReference>
<evidence type="ECO:0000313" key="9">
    <source>
        <dbReference type="Proteomes" id="UP000028680"/>
    </source>
</evidence>
<evidence type="ECO:0000256" key="2">
    <source>
        <dbReference type="ARBA" id="ARBA00023002"/>
    </source>
</evidence>
<gene>
    <name evidence="8" type="ORF">RCA23_c08200</name>
</gene>
<dbReference type="InterPro" id="IPR016160">
    <property type="entry name" value="Ald_DH_CS_CYS"/>
</dbReference>
<keyword evidence="9" id="KW-1185">Reference proteome</keyword>
<dbReference type="EC" id="1.2.1.3" evidence="3"/>
<dbReference type="PROSITE" id="PS00070">
    <property type="entry name" value="ALDEHYDE_DEHYDR_CYS"/>
    <property type="match status" value="1"/>
</dbReference>
<feature type="domain" description="Aldehyde dehydrogenase" evidence="7">
    <location>
        <begin position="19"/>
        <end position="467"/>
    </location>
</feature>
<evidence type="ECO:0000259" key="7">
    <source>
        <dbReference type="Pfam" id="PF00171"/>
    </source>
</evidence>
<sequence>MIAGHHIAGAPIYEGAVEQSVDPADQTEVGTYHLGSRNLVDHAAQVARRAFIELNWSANPRLRAQALSEIADQLEAAKESIADLVVQENGKLRSEAMGETMGAISETRYYAGLARNIRGTMQEVLPGQMSLFHREAAGVAGIIVPWNAPVTLLMRSLAPALAAGCTCVIKPATQTPLVHAKLMECITGAPSLPSGVVNSVNENGIEVGQAIVASPLIDVISFTGSSRTGQAVMAGASTTLKRVGLELGGKAPALIFHDADIDKAVTELTYGSLNMAGQICVAAARFLVHSSIAKRFEERMIAAYRAVRVGRGSDPASTMGSLIDLPSQQRILRLIEQAGDEGRMILQGGWDGAGAFLTPTFFGIEDVTSSLVQEELFGPIVSLETFEDEAEAIHKANATPYGLAASVFTKDGARALRISRAIRSGTVWVNSHLRLFAEAETGGYGQSGLGRLHGPEGMHDFLETKHIYLEPGQV</sequence>
<dbReference type="PANTHER" id="PTHR42804">
    <property type="entry name" value="ALDEHYDE DEHYDROGENASE"/>
    <property type="match status" value="1"/>
</dbReference>
<reference evidence="8 9" key="1">
    <citation type="journal article" date="2014" name="ISME J.">
        <title>Adaptation of an abundant Roseobacter RCA organism to pelagic systems revealed by genomic and transcriptomic analyses.</title>
        <authorList>
            <person name="Voget S."/>
            <person name="Wemheuer B."/>
            <person name="Brinkhoff T."/>
            <person name="Vollmers J."/>
            <person name="Dietrich S."/>
            <person name="Giebel H.A."/>
            <person name="Beardsley C."/>
            <person name="Sardemann C."/>
            <person name="Bakenhus I."/>
            <person name="Billerbeck S."/>
            <person name="Daniel R."/>
            <person name="Simon M."/>
        </authorList>
    </citation>
    <scope>NUCLEOTIDE SEQUENCE [LARGE SCALE GENOMIC DNA]</scope>
    <source>
        <strain evidence="8 9">RCA23</strain>
    </source>
</reference>
<dbReference type="PROSITE" id="PS00687">
    <property type="entry name" value="ALDEHYDE_DEHYDR_GLU"/>
    <property type="match status" value="1"/>
</dbReference>
<accession>A0AAN0RHL2</accession>
<comment type="catalytic activity">
    <reaction evidence="4">
        <text>an aldehyde + NAD(+) + H2O = a carboxylate + NADH + 2 H(+)</text>
        <dbReference type="Rhea" id="RHEA:16185"/>
        <dbReference type="ChEBI" id="CHEBI:15377"/>
        <dbReference type="ChEBI" id="CHEBI:15378"/>
        <dbReference type="ChEBI" id="CHEBI:17478"/>
        <dbReference type="ChEBI" id="CHEBI:29067"/>
        <dbReference type="ChEBI" id="CHEBI:57540"/>
        <dbReference type="ChEBI" id="CHEBI:57945"/>
        <dbReference type="EC" id="1.2.1.3"/>
    </reaction>
</comment>
<evidence type="ECO:0000256" key="5">
    <source>
        <dbReference type="PROSITE-ProRule" id="PRU10007"/>
    </source>
</evidence>
<dbReference type="Pfam" id="PF00171">
    <property type="entry name" value="Aldedh"/>
    <property type="match status" value="1"/>
</dbReference>
<dbReference type="InterPro" id="IPR015590">
    <property type="entry name" value="Aldehyde_DH_dom"/>
</dbReference>